<dbReference type="EMBL" id="LJTC01000010">
    <property type="protein sequence ID" value="KPM82626.1"/>
    <property type="molecule type" value="Genomic_DNA"/>
</dbReference>
<evidence type="ECO:0000256" key="4">
    <source>
        <dbReference type="ARBA" id="ARBA00023315"/>
    </source>
</evidence>
<dbReference type="PROSITE" id="PS00101">
    <property type="entry name" value="HEXAPEP_TRANSFERASES"/>
    <property type="match status" value="1"/>
</dbReference>
<keyword evidence="4" id="KW-0012">Acyltransferase</keyword>
<dbReference type="PANTHER" id="PTHR23416">
    <property type="entry name" value="SIALIC ACID SYNTHASE-RELATED"/>
    <property type="match status" value="1"/>
</dbReference>
<dbReference type="Proteomes" id="UP000050378">
    <property type="component" value="Unassembled WGS sequence"/>
</dbReference>
<dbReference type="Gene3D" id="2.160.10.10">
    <property type="entry name" value="Hexapeptide repeat proteins"/>
    <property type="match status" value="1"/>
</dbReference>
<dbReference type="AlphaFoldDB" id="A0A0P7DYF2"/>
<protein>
    <submittedName>
        <fullName evidence="5">Acetyltransferase</fullName>
    </submittedName>
</protein>
<evidence type="ECO:0000313" key="5">
    <source>
        <dbReference type="EMBL" id="KPM82626.1"/>
    </source>
</evidence>
<dbReference type="Pfam" id="PF00132">
    <property type="entry name" value="Hexapep"/>
    <property type="match status" value="1"/>
</dbReference>
<dbReference type="CDD" id="cd04647">
    <property type="entry name" value="LbH_MAT_like"/>
    <property type="match status" value="1"/>
</dbReference>
<dbReference type="PANTHER" id="PTHR23416:SF23">
    <property type="entry name" value="ACETYLTRANSFERASE C18B11.09C-RELATED"/>
    <property type="match status" value="1"/>
</dbReference>
<keyword evidence="2 5" id="KW-0808">Transferase</keyword>
<evidence type="ECO:0000256" key="1">
    <source>
        <dbReference type="ARBA" id="ARBA00007274"/>
    </source>
</evidence>
<evidence type="ECO:0000256" key="2">
    <source>
        <dbReference type="ARBA" id="ARBA00022679"/>
    </source>
</evidence>
<keyword evidence="3" id="KW-0677">Repeat</keyword>
<sequence length="236" mass="25682">MTENLKQWLKSSDSPFAKSLFQFAKLIRNPQMFVIPGFHACLYKLHLLVKTIFSELLRIFYYTPIFKSQIKGSKRNLYLYSGMPQILGQLDITCQDNSRISGISTFCGRSHGLNKSQLIIGNNVDIGWQNSFSVAGKIVLQDDVRLAGRVFLAGFPGHPLNSQRRALGEPDDDSQVGDIIIEQGAWVGTGATILAGVTVGKGAIVAASSVVTKDVPANTIVAGNPAKVVKKLESES</sequence>
<evidence type="ECO:0000256" key="3">
    <source>
        <dbReference type="ARBA" id="ARBA00022737"/>
    </source>
</evidence>
<name>A0A0P7DYF2_9GAMM</name>
<reference evidence="5 6" key="1">
    <citation type="submission" date="2015-09" db="EMBL/GenBank/DDBJ databases">
        <title>Draft Genome Sequence of Pseudoalteromonas lipolytica UCD-48B.</title>
        <authorList>
            <person name="Krusor M."/>
            <person name="Coil D.A."/>
            <person name="Lang J.M."/>
            <person name="Eisen J.A."/>
            <person name="Alexiev A."/>
        </authorList>
    </citation>
    <scope>NUCLEOTIDE SEQUENCE [LARGE SCALE GENOMIC DNA]</scope>
    <source>
        <strain evidence="5 6">UCD-48B</strain>
    </source>
</reference>
<comment type="caution">
    <text evidence="5">The sequence shown here is derived from an EMBL/GenBank/DDBJ whole genome shotgun (WGS) entry which is preliminary data.</text>
</comment>
<dbReference type="RefSeq" id="WP_054553829.1">
    <property type="nucleotide sequence ID" value="NZ_LJTC01000010.1"/>
</dbReference>
<dbReference type="SUPFAM" id="SSF51161">
    <property type="entry name" value="Trimeric LpxA-like enzymes"/>
    <property type="match status" value="1"/>
</dbReference>
<accession>A0A0P7DYF2</accession>
<dbReference type="GO" id="GO:0008374">
    <property type="term" value="F:O-acyltransferase activity"/>
    <property type="evidence" value="ECO:0007669"/>
    <property type="project" value="TreeGrafter"/>
</dbReference>
<dbReference type="InterPro" id="IPR011004">
    <property type="entry name" value="Trimer_LpxA-like_sf"/>
</dbReference>
<gene>
    <name evidence="5" type="ORF">AOG27_15050</name>
</gene>
<dbReference type="OrthoDB" id="9815592at2"/>
<evidence type="ECO:0000313" key="6">
    <source>
        <dbReference type="Proteomes" id="UP000050378"/>
    </source>
</evidence>
<dbReference type="InterPro" id="IPR001451">
    <property type="entry name" value="Hexapep"/>
</dbReference>
<organism evidence="5 6">
    <name type="scientific">Pseudoalteromonas lipolytica</name>
    <dbReference type="NCBI Taxonomy" id="570156"/>
    <lineage>
        <taxon>Bacteria</taxon>
        <taxon>Pseudomonadati</taxon>
        <taxon>Pseudomonadota</taxon>
        <taxon>Gammaproteobacteria</taxon>
        <taxon>Alteromonadales</taxon>
        <taxon>Pseudoalteromonadaceae</taxon>
        <taxon>Pseudoalteromonas</taxon>
    </lineage>
</organism>
<comment type="similarity">
    <text evidence="1">Belongs to the transferase hexapeptide repeat family.</text>
</comment>
<dbReference type="STRING" id="570156.AOG27_15050"/>
<dbReference type="InterPro" id="IPR051159">
    <property type="entry name" value="Hexapeptide_acetyltransf"/>
</dbReference>
<dbReference type="PATRIC" id="fig|570156.3.peg.4097"/>
<proteinExistence type="inferred from homology"/>
<dbReference type="InterPro" id="IPR018357">
    <property type="entry name" value="Hexapep_transf_CS"/>
</dbReference>